<feature type="compositionally biased region" description="Basic and acidic residues" evidence="5">
    <location>
        <begin position="376"/>
        <end position="427"/>
    </location>
</feature>
<reference evidence="8" key="1">
    <citation type="submission" date="2017-11" db="EMBL/GenBank/DDBJ databases">
        <title>The sensing device of the deep-sea amphipod.</title>
        <authorList>
            <person name="Kobayashi H."/>
            <person name="Nagahama T."/>
            <person name="Arai W."/>
            <person name="Sasagawa Y."/>
            <person name="Umeda M."/>
            <person name="Hayashi T."/>
            <person name="Nikaido I."/>
            <person name="Watanabe H."/>
            <person name="Oguri K."/>
            <person name="Kitazato H."/>
            <person name="Fujioka K."/>
            <person name="Kido Y."/>
            <person name="Takami H."/>
        </authorList>
    </citation>
    <scope>NUCLEOTIDE SEQUENCE</scope>
    <source>
        <tissue evidence="8">Whole body</tissue>
    </source>
</reference>
<keyword evidence="3" id="KW-0862">Zinc</keyword>
<feature type="compositionally biased region" description="Basic and acidic residues" evidence="5">
    <location>
        <begin position="332"/>
        <end position="360"/>
    </location>
</feature>
<dbReference type="InterPro" id="IPR013083">
    <property type="entry name" value="Znf_RING/FYVE/PHD"/>
</dbReference>
<dbReference type="GO" id="GO:0008270">
    <property type="term" value="F:zinc ion binding"/>
    <property type="evidence" value="ECO:0007669"/>
    <property type="project" value="UniProtKB-KW"/>
</dbReference>
<dbReference type="EMBL" id="IACT01001836">
    <property type="protein sequence ID" value="LAC21156.1"/>
    <property type="molecule type" value="mRNA"/>
</dbReference>
<dbReference type="AlphaFoldDB" id="A0A6A7FRD7"/>
<sequence>MPNRILHDLNINCKIMETRTNNSELSCLLCHNSGSDDMKMGLLHKLKSKKKGSVVVTATAYHHYCLLFSSGLSQDGEDDEGILGFLETSIKKEVSRGKRLHCSYCNKRGATVGCSRKRCRHTYHMPCGMQHGAQFSFKGEFNSWCPSHRHHQSGPGREEKGDCPICMEEIIPDTSNALWAPCCSKDSWFHRYCVQRLAVSAGYFFKCPLCNNKDKFIAAMQEFGIYVPEKDASWELEPNAYQDLLQRPVNCEAPICLCPSGRNFDKDDSPWELAFCQLCGSQGIHGRCKILVGCRKDGDWHCPECTTLLAERATREKAEIRAQLQLKNANDAPREKEDSLKKDDADEGNKEVETDPKDSEGIQEDEGGDRAIGNQKDSDVKPEKQTGHSKQDGGESKLQENDEDKRNNDLVERENIKDKRDCVRDITEQADENTTLSQAPKLEINENDKEQREQVNLNNVEKNIQDNETSAGEDHLKDKSRQQNNREKQSEYKDASSEDGEIIIYIDLSRAQDSCSKKEKQCGLNTSQVIAIDYDSDFETRPVKCVSPTKKKRSKARWTPGKRRRKRAPSHCSTPVQKDGRAATNSPLTRASDVRGKMSETVGGVGQEQGCSATEPPCKGSSSMPTVHYNDAQHNPGNDDHDFASTPLNKFEAKTPKKSRATYKFSFGSSIKKSKANADFSGFGEDITILISDEDDNNNDNNSSISEKIDRSTRQKLKRKKKRSKTARKKQQFVKTLINTIPEDHKMSTVLESEDKVLVVNNDSMCDKQIKDCSKNSAVNTSTTTAKENELQSSSCPDSLLNSIKRTPLKRKIGKGDSYLKNSASKLSKVQQADDVSLSRKHTDDANCTNSSKECETNDLSASIIDVAEKEKLRLNLSVAGLDSRSPIKKTFREESKENRASAMNVSNYAPGHGEKRIKNTLSPKTKRRNYQRRKDVYKTKQVCITSYFAAK</sequence>
<evidence type="ECO:0000259" key="6">
    <source>
        <dbReference type="PROSITE" id="PS50089"/>
    </source>
</evidence>
<feature type="compositionally biased region" description="Polar residues" evidence="5">
    <location>
        <begin position="454"/>
        <end position="470"/>
    </location>
</feature>
<evidence type="ECO:0000256" key="3">
    <source>
        <dbReference type="ARBA" id="ARBA00022833"/>
    </source>
</evidence>
<feature type="compositionally biased region" description="Basic and acidic residues" evidence="5">
    <location>
        <begin position="472"/>
        <end position="496"/>
    </location>
</feature>
<dbReference type="PANTHER" id="PTHR12420">
    <property type="entry name" value="PHD FINGER PROTEIN"/>
    <property type="match status" value="1"/>
</dbReference>
<dbReference type="Pfam" id="PF13771">
    <property type="entry name" value="zf-HC5HC2H"/>
    <property type="match status" value="1"/>
</dbReference>
<evidence type="ECO:0000256" key="2">
    <source>
        <dbReference type="ARBA" id="ARBA00022771"/>
    </source>
</evidence>
<dbReference type="InterPro" id="IPR051188">
    <property type="entry name" value="PHD-type_Zinc_Finger"/>
</dbReference>
<feature type="region of interest" description="Disordered" evidence="5">
    <location>
        <begin position="324"/>
        <end position="499"/>
    </location>
</feature>
<feature type="region of interest" description="Disordered" evidence="5">
    <location>
        <begin position="692"/>
        <end position="731"/>
    </location>
</feature>
<evidence type="ECO:0000259" key="7">
    <source>
        <dbReference type="PROSITE" id="PS51805"/>
    </source>
</evidence>
<evidence type="ECO:0000256" key="1">
    <source>
        <dbReference type="ARBA" id="ARBA00022723"/>
    </source>
</evidence>
<dbReference type="PROSITE" id="PS50089">
    <property type="entry name" value="ZF_RING_2"/>
    <property type="match status" value="1"/>
</dbReference>
<dbReference type="CDD" id="cd16448">
    <property type="entry name" value="RING-H2"/>
    <property type="match status" value="1"/>
</dbReference>
<evidence type="ECO:0000256" key="5">
    <source>
        <dbReference type="SAM" id="MobiDB-lite"/>
    </source>
</evidence>
<feature type="domain" description="PHD-type" evidence="7">
    <location>
        <begin position="24"/>
        <end position="149"/>
    </location>
</feature>
<dbReference type="SMART" id="SM00184">
    <property type="entry name" value="RING"/>
    <property type="match status" value="3"/>
</dbReference>
<keyword evidence="1" id="KW-0479">Metal-binding</keyword>
<dbReference type="InterPro" id="IPR001841">
    <property type="entry name" value="Znf_RING"/>
</dbReference>
<feature type="compositionally biased region" description="Basic residues" evidence="5">
    <location>
        <begin position="714"/>
        <end position="731"/>
    </location>
</feature>
<evidence type="ECO:0000256" key="4">
    <source>
        <dbReference type="PROSITE-ProRule" id="PRU00175"/>
    </source>
</evidence>
<dbReference type="InterPro" id="IPR034732">
    <property type="entry name" value="EPHD"/>
</dbReference>
<dbReference type="InterPro" id="IPR059102">
    <property type="entry name" value="PHD_PHF7/G2E3-like"/>
</dbReference>
<dbReference type="SMART" id="SM00249">
    <property type="entry name" value="PHD"/>
    <property type="match status" value="3"/>
</dbReference>
<name>A0A6A7FRD7_9CRUS</name>
<organism evidence="8">
    <name type="scientific">Hirondellea gigas</name>
    <dbReference type="NCBI Taxonomy" id="1518452"/>
    <lineage>
        <taxon>Eukaryota</taxon>
        <taxon>Metazoa</taxon>
        <taxon>Ecdysozoa</taxon>
        <taxon>Arthropoda</taxon>
        <taxon>Crustacea</taxon>
        <taxon>Multicrustacea</taxon>
        <taxon>Malacostraca</taxon>
        <taxon>Eumalacostraca</taxon>
        <taxon>Peracarida</taxon>
        <taxon>Amphipoda</taxon>
        <taxon>Amphilochidea</taxon>
        <taxon>Lysianassida</taxon>
        <taxon>Lysianassidira</taxon>
        <taxon>Lysianassoidea</taxon>
        <taxon>Lysianassidae</taxon>
        <taxon>Hirondellea</taxon>
    </lineage>
</organism>
<accession>A0A6A7FRD7</accession>
<dbReference type="InterPro" id="IPR001965">
    <property type="entry name" value="Znf_PHD"/>
</dbReference>
<keyword evidence="2 4" id="KW-0863">Zinc-finger</keyword>
<feature type="compositionally biased region" description="Basic residues" evidence="5">
    <location>
        <begin position="549"/>
        <end position="569"/>
    </location>
</feature>
<feature type="domain" description="RING-type" evidence="6">
    <location>
        <begin position="163"/>
        <end position="211"/>
    </location>
</feature>
<dbReference type="GO" id="GO:0005634">
    <property type="term" value="C:nucleus"/>
    <property type="evidence" value="ECO:0007669"/>
    <property type="project" value="TreeGrafter"/>
</dbReference>
<dbReference type="PROSITE" id="PS51805">
    <property type="entry name" value="EPHD"/>
    <property type="match status" value="1"/>
</dbReference>
<dbReference type="SUPFAM" id="SSF57903">
    <property type="entry name" value="FYVE/PHD zinc finger"/>
    <property type="match status" value="1"/>
</dbReference>
<dbReference type="InterPro" id="IPR011011">
    <property type="entry name" value="Znf_FYVE_PHD"/>
</dbReference>
<dbReference type="Gene3D" id="3.30.40.10">
    <property type="entry name" value="Zinc/RING finger domain, C3HC4 (zinc finger)"/>
    <property type="match status" value="2"/>
</dbReference>
<proteinExistence type="evidence at transcript level"/>
<feature type="region of interest" description="Disordered" evidence="5">
    <location>
        <begin position="831"/>
        <end position="852"/>
    </location>
</feature>
<dbReference type="Pfam" id="PF26054">
    <property type="entry name" value="PHD_G2E3"/>
    <property type="match status" value="1"/>
</dbReference>
<dbReference type="PANTHER" id="PTHR12420:SF42">
    <property type="entry name" value="G2_M PHASE-SPECIFIC E3 UBIQUITIN-PROTEIN LIGASE"/>
    <property type="match status" value="1"/>
</dbReference>
<evidence type="ECO:0000313" key="8">
    <source>
        <dbReference type="EMBL" id="LAC21156.1"/>
    </source>
</evidence>
<feature type="compositionally biased region" description="Basic and acidic residues" evidence="5">
    <location>
        <begin position="443"/>
        <end position="453"/>
    </location>
</feature>
<protein>
    <submittedName>
        <fullName evidence="8">G2/M phase-specific E3 ubiquitin-protein ligase</fullName>
    </submittedName>
</protein>
<feature type="region of interest" description="Disordered" evidence="5">
    <location>
        <begin position="545"/>
        <end position="626"/>
    </location>
</feature>